<organism evidence="3 4">
    <name type="scientific">Epinotia aporema granulovirus</name>
    <dbReference type="NCBI Taxonomy" id="166056"/>
    <lineage>
        <taxon>Viruses</taxon>
        <taxon>Viruses incertae sedis</taxon>
        <taxon>Naldaviricetes</taxon>
        <taxon>Lefavirales</taxon>
        <taxon>Baculoviridae</taxon>
        <taxon>Betabaculovirus</taxon>
        <taxon>Betabaculovirus epaporemae</taxon>
    </lineage>
</organism>
<evidence type="ECO:0000259" key="2">
    <source>
        <dbReference type="PROSITE" id="PS00089"/>
    </source>
</evidence>
<protein>
    <submittedName>
        <fullName evidence="3">Ribonucleotide reductase subunit 1</fullName>
    </submittedName>
</protein>
<dbReference type="InterPro" id="IPR039718">
    <property type="entry name" value="Rrm1"/>
</dbReference>
<comment type="similarity">
    <text evidence="1">Belongs to the ribonucleoside diphosphate reductase large chain family.</text>
</comment>
<dbReference type="Pfam" id="PF02867">
    <property type="entry name" value="Ribonuc_red_lgC"/>
    <property type="match status" value="1"/>
</dbReference>
<dbReference type="RefSeq" id="YP_006908510.1">
    <property type="nucleotide sequence ID" value="NC_018875.1"/>
</dbReference>
<dbReference type="GeneID" id="13842710"/>
<accession>K4EQD3</accession>
<dbReference type="EMBL" id="JN408834">
    <property type="protein sequence ID" value="AER41428.1"/>
    <property type="molecule type" value="Genomic_DNA"/>
</dbReference>
<name>K4EQD3_9BBAC</name>
<evidence type="ECO:0000313" key="4">
    <source>
        <dbReference type="Proteomes" id="UP000201571"/>
    </source>
</evidence>
<dbReference type="GO" id="GO:0009263">
    <property type="term" value="P:deoxyribonucleotide biosynthetic process"/>
    <property type="evidence" value="ECO:0007669"/>
    <property type="project" value="TreeGrafter"/>
</dbReference>
<dbReference type="SUPFAM" id="SSF51998">
    <property type="entry name" value="PFL-like glycyl radical enzymes"/>
    <property type="match status" value="1"/>
</dbReference>
<proteinExistence type="inferred from homology"/>
<dbReference type="GO" id="GO:0005524">
    <property type="term" value="F:ATP binding"/>
    <property type="evidence" value="ECO:0007669"/>
    <property type="project" value="TreeGrafter"/>
</dbReference>
<dbReference type="InterPro" id="IPR013346">
    <property type="entry name" value="NrdE_NrdA_C"/>
</dbReference>
<feature type="domain" description="Ribonucleotide reductase large subunit" evidence="2">
    <location>
        <begin position="449"/>
        <end position="470"/>
    </location>
</feature>
<dbReference type="PANTHER" id="PTHR11573:SF6">
    <property type="entry name" value="RIBONUCLEOSIDE-DIPHOSPHATE REDUCTASE LARGE SUBUNIT"/>
    <property type="match status" value="1"/>
</dbReference>
<sequence length="593" mass="66990">MNRINNLQTSGKNVLVNRMMRVGESPSKFCLRMAKKMTNSHPTKSKLVQSLLESVSLIPSSALCADNNDTPSACHLTTFSRSYKAKVKLDELNRAVSVCVNGTGVGIGADNLRHKGSTESGELRNNFMEICQYLNGGNNLNVAERKSRTAMYVSMHNINSTICLTLRQQNARITPNIFYGLMIPDFFITMQQRDSDAMWYFFDGHTTLDGASLNDCYGKEYEELYWRMVDKRLYIKKMSARQVLGEIITCIAENGFPYIVWRDRVNEYNNQKRLGTVQTLNLCTEICQYADSGDSSMCTLLTVNVAAYCEDYDRAAIMTEIKHDLMTHGLIECLPQFDNDLFEHCFSSAYMAVFVLNTMLDDTPRREIGVTPTGLFDAVYIFCGRAEVYGDAMPKYAALVSEYIYMGCVLSSIVYNRVYNIECCNYSSSEFARGLLQFDLRHVTPALEWDRIRPHMRAGMANSMLTAQAPTATTSLLTNVTESIQYPMAGAVAITKNSGIGRFAETPFFLLKSKEPGTNQFVTIKKQVEVYEKTAPYIDQSQSVIINCKATYADVFRVLRYTFDAKLKTAIYYLMFTADQKYLDLSNCDACTQ</sequence>
<evidence type="ECO:0000313" key="3">
    <source>
        <dbReference type="EMBL" id="AER41428.1"/>
    </source>
</evidence>
<dbReference type="PRINTS" id="PR01183">
    <property type="entry name" value="RIBORDTASEM1"/>
</dbReference>
<dbReference type="Proteomes" id="UP000201571">
    <property type="component" value="Segment"/>
</dbReference>
<keyword evidence="4" id="KW-1185">Reference proteome</keyword>
<reference evidence="3 4" key="1">
    <citation type="journal article" date="2012" name="BMC Genomics">
        <title>Genome of Epinotia aporema granulovirus (EpapGV), a polyorganotropic fast killing betabaculovirus with a novel thymidylate kinase gene.</title>
        <authorList>
            <person name="Ferrelli M.L."/>
            <person name="Salvador R."/>
            <person name="Biedma M.E."/>
            <person name="Berretta M.F."/>
            <person name="Haase S."/>
            <person name="Sciocco-Cap A."/>
            <person name="Ghiringhelli P.D."/>
            <person name="Romanowski V."/>
        </authorList>
    </citation>
    <scope>NUCLEOTIDE SEQUENCE [LARGE SCALE GENOMIC DNA]</scope>
</reference>
<evidence type="ECO:0000256" key="1">
    <source>
        <dbReference type="ARBA" id="ARBA00010406"/>
    </source>
</evidence>
<dbReference type="OrthoDB" id="2980at10239"/>
<dbReference type="KEGG" id="vg:13842710"/>
<dbReference type="PROSITE" id="PS00089">
    <property type="entry name" value="RIBORED_LARGE"/>
    <property type="match status" value="1"/>
</dbReference>
<dbReference type="InterPro" id="IPR000788">
    <property type="entry name" value="RNR_lg_C"/>
</dbReference>
<dbReference type="PANTHER" id="PTHR11573">
    <property type="entry name" value="RIBONUCLEOSIDE-DIPHOSPHATE REDUCTASE LARGE CHAIN"/>
    <property type="match status" value="1"/>
</dbReference>
<dbReference type="GO" id="GO:0004748">
    <property type="term" value="F:ribonucleoside-diphosphate reductase activity, thioredoxin disulfide as acceptor"/>
    <property type="evidence" value="ECO:0007669"/>
    <property type="project" value="TreeGrafter"/>
</dbReference>
<dbReference type="Gene3D" id="3.20.70.20">
    <property type="match status" value="1"/>
</dbReference>
<gene>
    <name evidence="3" type="primary">rr1</name>
</gene>